<comment type="catalytic activity">
    <reaction evidence="3">
        <text>[protein]-L-glutamate 5-O-methyl ester + H2O = L-glutamyl-[protein] + methanol + H(+)</text>
        <dbReference type="Rhea" id="RHEA:23236"/>
        <dbReference type="Rhea" id="RHEA-COMP:10208"/>
        <dbReference type="Rhea" id="RHEA-COMP:10311"/>
        <dbReference type="ChEBI" id="CHEBI:15377"/>
        <dbReference type="ChEBI" id="CHEBI:15378"/>
        <dbReference type="ChEBI" id="CHEBI:17790"/>
        <dbReference type="ChEBI" id="CHEBI:29973"/>
        <dbReference type="ChEBI" id="CHEBI:82795"/>
        <dbReference type="EC" id="3.1.1.61"/>
    </reaction>
</comment>
<keyword evidence="7" id="KW-1185">Reference proteome</keyword>
<feature type="active site" evidence="4">
    <location>
        <position position="128"/>
    </location>
</feature>
<organism evidence="6 7">
    <name type="scientific">Methanospirillum stamsii</name>
    <dbReference type="NCBI Taxonomy" id="1277351"/>
    <lineage>
        <taxon>Archaea</taxon>
        <taxon>Methanobacteriati</taxon>
        <taxon>Methanobacteriota</taxon>
        <taxon>Stenosarchaea group</taxon>
        <taxon>Methanomicrobia</taxon>
        <taxon>Methanomicrobiales</taxon>
        <taxon>Methanospirillaceae</taxon>
        <taxon>Methanospirillum</taxon>
    </lineage>
</organism>
<dbReference type="Gene3D" id="3.40.50.180">
    <property type="entry name" value="Methylesterase CheB, C-terminal domain"/>
    <property type="match status" value="1"/>
</dbReference>
<feature type="active site" evidence="4">
    <location>
        <position position="9"/>
    </location>
</feature>
<dbReference type="GeneID" id="97610829"/>
<evidence type="ECO:0000256" key="3">
    <source>
        <dbReference type="ARBA" id="ARBA00048267"/>
    </source>
</evidence>
<dbReference type="PANTHER" id="PTHR42872">
    <property type="entry name" value="PROTEIN-GLUTAMATE METHYLESTERASE/PROTEIN-GLUTAMINE GLUTAMINASE"/>
    <property type="match status" value="1"/>
</dbReference>
<reference evidence="6 7" key="1">
    <citation type="submission" date="2018-05" db="EMBL/GenBank/DDBJ databases">
        <title>Draft genome of Methanospirillum stamsii Pt1.</title>
        <authorList>
            <person name="Dueholm M.S."/>
            <person name="Nielsen P.H."/>
            <person name="Bakmann L.F."/>
            <person name="Otzen D.E."/>
        </authorList>
    </citation>
    <scope>NUCLEOTIDE SEQUENCE [LARGE SCALE GENOMIC DNA]</scope>
    <source>
        <strain evidence="6 7">Pt1</strain>
    </source>
</reference>
<accession>A0A2V2NIU7</accession>
<dbReference type="GO" id="GO:0000156">
    <property type="term" value="F:phosphorelay response regulator activity"/>
    <property type="evidence" value="ECO:0007669"/>
    <property type="project" value="InterPro"/>
</dbReference>
<dbReference type="AlphaFoldDB" id="A0A2V2NIU7"/>
<keyword evidence="4" id="KW-0145">Chemotaxis</keyword>
<evidence type="ECO:0000256" key="2">
    <source>
        <dbReference type="ARBA" id="ARBA00039140"/>
    </source>
</evidence>
<dbReference type="EMBL" id="QGMZ01000011">
    <property type="protein sequence ID" value="PWR75253.1"/>
    <property type="molecule type" value="Genomic_DNA"/>
</dbReference>
<dbReference type="OrthoDB" id="2857at2157"/>
<evidence type="ECO:0000256" key="1">
    <source>
        <dbReference type="ARBA" id="ARBA00022801"/>
    </source>
</evidence>
<keyword evidence="1 4" id="KW-0378">Hydrolase</keyword>
<proteinExistence type="predicted"/>
<name>A0A2V2NIU7_9EURY</name>
<dbReference type="RefSeq" id="WP_109940115.1">
    <property type="nucleotide sequence ID" value="NZ_CP176366.1"/>
</dbReference>
<dbReference type="SUPFAM" id="SSF52738">
    <property type="entry name" value="Methylesterase CheB, C-terminal domain"/>
    <property type="match status" value="1"/>
</dbReference>
<feature type="domain" description="CheB-type methylesterase" evidence="5">
    <location>
        <begin position="1"/>
        <end position="183"/>
    </location>
</feature>
<dbReference type="CDD" id="cd16432">
    <property type="entry name" value="CheB_Rec"/>
    <property type="match status" value="1"/>
</dbReference>
<protein>
    <recommendedName>
        <fullName evidence="2">protein-glutamate methylesterase</fullName>
        <ecNumber evidence="2">3.1.1.61</ecNumber>
    </recommendedName>
</protein>
<dbReference type="InterPro" id="IPR000673">
    <property type="entry name" value="Sig_transdc_resp-reg_Me-estase"/>
</dbReference>
<dbReference type="InterPro" id="IPR035909">
    <property type="entry name" value="CheB_C"/>
</dbReference>
<sequence length="183" mass="20154">MKIVIIGSSTGGPYILEKILAGFPLLKVAIIIVQHLPPTFTRTFRNHIAALTQMEVIIINENLPLTEGKIFIAPAGSHLLLEKNRIFKLDNNEKIHGVRPAVDMTLLSIQKRTEDKIMGIILTGMGRDGANGLYHLHKIGGITIAQDPLTSPIKSMPQAAIETGEIDHILNPEQIREKIISFS</sequence>
<feature type="active site" evidence="4">
    <location>
        <position position="35"/>
    </location>
</feature>
<dbReference type="GO" id="GO:0008984">
    <property type="term" value="F:protein-glutamate methylesterase activity"/>
    <property type="evidence" value="ECO:0007669"/>
    <property type="project" value="UniProtKB-EC"/>
</dbReference>
<dbReference type="EC" id="3.1.1.61" evidence="2"/>
<evidence type="ECO:0000313" key="6">
    <source>
        <dbReference type="EMBL" id="PWR75253.1"/>
    </source>
</evidence>
<dbReference type="GO" id="GO:0006935">
    <property type="term" value="P:chemotaxis"/>
    <property type="evidence" value="ECO:0007669"/>
    <property type="project" value="UniProtKB-UniRule"/>
</dbReference>
<evidence type="ECO:0000259" key="5">
    <source>
        <dbReference type="PROSITE" id="PS50122"/>
    </source>
</evidence>
<dbReference type="PANTHER" id="PTHR42872:SF6">
    <property type="entry name" value="PROTEIN-GLUTAMATE METHYLESTERASE_PROTEIN-GLUTAMINE GLUTAMINASE"/>
    <property type="match status" value="1"/>
</dbReference>
<evidence type="ECO:0000313" key="7">
    <source>
        <dbReference type="Proteomes" id="UP000245934"/>
    </source>
</evidence>
<dbReference type="Proteomes" id="UP000245934">
    <property type="component" value="Unassembled WGS sequence"/>
</dbReference>
<dbReference type="Pfam" id="PF01339">
    <property type="entry name" value="CheB_methylest"/>
    <property type="match status" value="1"/>
</dbReference>
<dbReference type="PROSITE" id="PS50122">
    <property type="entry name" value="CHEB"/>
    <property type="match status" value="1"/>
</dbReference>
<evidence type="ECO:0000256" key="4">
    <source>
        <dbReference type="PROSITE-ProRule" id="PRU00050"/>
    </source>
</evidence>
<comment type="caution">
    <text evidence="6">The sequence shown here is derived from an EMBL/GenBank/DDBJ whole genome shotgun (WGS) entry which is preliminary data.</text>
</comment>
<dbReference type="GO" id="GO:0005737">
    <property type="term" value="C:cytoplasm"/>
    <property type="evidence" value="ECO:0007669"/>
    <property type="project" value="InterPro"/>
</dbReference>
<gene>
    <name evidence="6" type="ORF">DLD82_05555</name>
</gene>